<dbReference type="Proteomes" id="UP000000503">
    <property type="component" value="Chromosome"/>
</dbReference>
<dbReference type="STRING" id="744872.Spica_0224"/>
<evidence type="ECO:0000313" key="2">
    <source>
        <dbReference type="Proteomes" id="UP000000503"/>
    </source>
</evidence>
<dbReference type="eggNOG" id="COG0823">
    <property type="taxonomic scope" value="Bacteria"/>
</dbReference>
<protein>
    <submittedName>
        <fullName evidence="1">Uncharacterized protein</fullName>
    </submittedName>
</protein>
<dbReference type="KEGG" id="scd:Spica_0224"/>
<keyword evidence="2" id="KW-1185">Reference proteome</keyword>
<dbReference type="EMBL" id="CP002868">
    <property type="protein sequence ID" value="AEJ18392.1"/>
    <property type="molecule type" value="Genomic_DNA"/>
</dbReference>
<gene>
    <name evidence="1" type="ordered locus">Spica_0224</name>
</gene>
<reference evidence="2" key="1">
    <citation type="journal article" date="2013" name="Stand. Genomic Sci.">
        <title>Genome sequence of the thermophilic fresh-water bacterium Spirochaeta caldaria type strain (H1(T)), reclassification of Spirochaeta caldaria, Spirochaeta stenostrepta, and Spirochaeta zuelzerae in the genus Treponema as Treponema caldaria comb. nov., Treponema stenostrepta comb. nov., and Treponema zuelzerae comb. nov., and emendation of the genus Treponema.</title>
        <authorList>
            <person name="Abt B."/>
            <person name="Goker M."/>
            <person name="Scheuner C."/>
            <person name="Han C."/>
            <person name="Lu M."/>
            <person name="Misra M."/>
            <person name="Lapidus A."/>
            <person name="Nolan M."/>
            <person name="Lucas S."/>
            <person name="Hammon N."/>
            <person name="Deshpande S."/>
            <person name="Cheng J.F."/>
            <person name="Tapia R."/>
            <person name="Goodwin L.A."/>
            <person name="Pitluck S."/>
            <person name="Liolios K."/>
            <person name="Pagani I."/>
            <person name="Ivanova N."/>
            <person name="Mavromatis K."/>
            <person name="Mikhailova N."/>
            <person name="Huntemann M."/>
            <person name="Pati A."/>
            <person name="Chen A."/>
            <person name="Palaniappan K."/>
            <person name="Land M."/>
            <person name="Hauser L."/>
            <person name="Jeffries C.D."/>
            <person name="Rohde M."/>
            <person name="Spring S."/>
            <person name="Gronow S."/>
            <person name="Detter J.C."/>
            <person name="Bristow J."/>
            <person name="Eisen J.A."/>
            <person name="Markowitz V."/>
            <person name="Hugenholtz P."/>
            <person name="Kyrpides N.C."/>
            <person name="Woyke T."/>
            <person name="Klenk H.P."/>
        </authorList>
    </citation>
    <scope>NUCLEOTIDE SEQUENCE</scope>
    <source>
        <strain evidence="2">ATCC 51460 / DSM 7334 / H1</strain>
    </source>
</reference>
<dbReference type="AlphaFoldDB" id="F8EYG0"/>
<evidence type="ECO:0000313" key="1">
    <source>
        <dbReference type="EMBL" id="AEJ18392.1"/>
    </source>
</evidence>
<organism evidence="1 2">
    <name type="scientific">Gracilinema caldarium (strain ATCC 51460 / DSM 7334 / H1)</name>
    <name type="common">Treponema caldarium</name>
    <dbReference type="NCBI Taxonomy" id="744872"/>
    <lineage>
        <taxon>Bacteria</taxon>
        <taxon>Pseudomonadati</taxon>
        <taxon>Spirochaetota</taxon>
        <taxon>Spirochaetia</taxon>
        <taxon>Spirochaetales</taxon>
        <taxon>Breznakiellaceae</taxon>
        <taxon>Gracilinema</taxon>
    </lineage>
</organism>
<proteinExistence type="predicted"/>
<accession>F8EYG0</accession>
<name>F8EYG0_GRAC1</name>
<sequence>MEKHFVIVNLNYYKRCTILFSMKLPTTKNKSIDKSLFFFSLLLLITPIIYGQNFKPFTKLFVLKTTHFDIIYSEQSRPTAMRLASFADEVYSEVSSLLGITVPDRIPVTITPDTDEFNGYMAAVPYPHIVLFDTPMDIEWTTFQDPLRSLFLHELTHAISLSSRGGFLKGLHNIFGSWATPTLLTAPMYMIEGVTVSFESLDGYGRANDPLIQQRIRQAVLEKRPLSPFQASGVYDLPPLDRAYYEYGGLFSAWLQKTYGMDTYGELWRAMGARIPLSLFYYNYGFARIFKDTYHTPLKDAWQNFLKTYQSDTVQPLEPSDILVQGLQIRCLTAADNGVYGIDSKEQILFKLDIPQLGQKAKVQRIRSVPDSVYEITLNTNQDHLLLSYYRYSGARATAVVGEYTTAGKATGREWTGLYNASYFRDGVVGIAAHLHTTDLVYIDRAGQRHRLASGTEQILFSKPVPIDDNRIALIVSSKGIRKLAIFNIDEQAFYSVQTDLSDDVDRWRYIRNLSNKGSTLFFAFNHDYRFYKLGSLNLDAENTEKALFFSNVDRFGGVLLPVQTGESILYCSDGSTWDTLARYPMSDEGTYTRFRLVPLDFGTEEINQPVSLSSSQPKQKEAAYNPVRYLNPLKFWLPVPLINNVDNHIRIDGMGIITFFMDPTDTNIIFINAGGDLVGKLGYFDIAWTSLNLGFPVVSSFSDKIEGIDSDKGYLMYRATRASIESPLTISLGDGIFNLHLIPSIAMLLAAYNPENESSAYQWTYEHPLWTYGISLGISNLYRKPWQLFGNGLGLDLYVRATNEPNSGRLDTTLRECKETIFAWFGLRGSLYAAWDKQGLSLDGKNPSFENIPFADVAATEYASQAPGNLPWVTGGELEVKLFSFETQSNISHLYLNRLFATAAYRWVLYETVAESNLQTAGYELSNNIYGHHSMLLKIGTVVSATPITMAPLRYSPYFWAAVKLSNLQDQEPNNDFQLGFALSLEW</sequence>
<dbReference type="HOGENOM" id="CLU_326449_0_0_12"/>